<evidence type="ECO:0000256" key="2">
    <source>
        <dbReference type="ARBA" id="ARBA00022692"/>
    </source>
</evidence>
<dbReference type="Gramene" id="OMO76354">
    <property type="protein sequence ID" value="OMO76354"/>
    <property type="gene ID" value="CCACVL1_15764"/>
</dbReference>
<dbReference type="OrthoDB" id="5984008at2759"/>
<evidence type="ECO:0000259" key="8">
    <source>
        <dbReference type="Pfam" id="PF01094"/>
    </source>
</evidence>
<evidence type="ECO:0000313" key="9">
    <source>
        <dbReference type="EMBL" id="OMO76354.1"/>
    </source>
</evidence>
<feature type="chain" id="PRO_5012865020" evidence="7">
    <location>
        <begin position="40"/>
        <end position="645"/>
    </location>
</feature>
<gene>
    <name evidence="9" type="ORF">CCACVL1_15764</name>
</gene>
<dbReference type="SUPFAM" id="SSF53822">
    <property type="entry name" value="Periplasmic binding protein-like I"/>
    <property type="match status" value="1"/>
</dbReference>
<feature type="compositionally biased region" description="Polar residues" evidence="5">
    <location>
        <begin position="570"/>
        <end position="586"/>
    </location>
</feature>
<keyword evidence="2 6" id="KW-0812">Transmembrane</keyword>
<sequence>MKNVRIQRFSPLNSVNRISKYSYHLIITFLLFLFHGAQADQITEIRIGALIENSSRTGKEETAALEIAVGNFNNSSNLKFSLHFQDPGREPLEAASAAEDLIIKEKVKVVIVGMDSWAKAALVADIGTRAQIPILSFAAPAIRPPLAATRWPFLIKMASNGAEQIRCISALVQAYNWRRVVAIYEDDSYGGDSGNLAALLSENLLKVGSQIEYSLVLPPFSSLPNPKVFLKRKLNKLRDEIQSRVFILLKLSSPMTIHLFGEAKELELVGTNTAWILSETITSYLDSFNGSVISSMQGALGIKANYSEETPSYLKFDDRFREVFKSMYPEEDEFKPGIHALRAYDSINAIELAMKKMGSSHSSHKLKNILLSSNFNGLSGKIRFKDLNRTQSLRIVNVGRNGKRYEEIDEFWLPNFGFSKTPNGGADHVKANLSAGTVKWPGNTNKDPKGWAMPTAQKLLKIGVPRRTSFEEFVEFDSGEIPSGFCIDLFHEVLRILDYNLPYEFFPHDGPYDDLLSKVSNKCSAANTKIERLKLRSFWGIHAISAGASALCVILFLLSRIRQDTYQASNDNVTPVKSGSNISNKTVELANNRETRNSRASTSPTSSRSPGLYRRSTSKLNYSDTHLQDQPDSSPATEIEVFAGK</sequence>
<dbReference type="GO" id="GO:0016020">
    <property type="term" value="C:membrane"/>
    <property type="evidence" value="ECO:0007669"/>
    <property type="project" value="UniProtKB-SubCell"/>
</dbReference>
<keyword evidence="10" id="KW-1185">Reference proteome</keyword>
<dbReference type="InterPro" id="IPR028082">
    <property type="entry name" value="Peripla_BP_I"/>
</dbReference>
<dbReference type="Pfam" id="PF01094">
    <property type="entry name" value="ANF_receptor"/>
    <property type="match status" value="1"/>
</dbReference>
<name>A0A1R3I189_COCAP</name>
<comment type="subcellular location">
    <subcellularLocation>
        <location evidence="1">Membrane</location>
    </subcellularLocation>
</comment>
<feature type="compositionally biased region" description="Low complexity" evidence="5">
    <location>
        <begin position="598"/>
        <end position="609"/>
    </location>
</feature>
<accession>A0A1R3I189</accession>
<dbReference type="InterPro" id="IPR001828">
    <property type="entry name" value="ANF_lig-bd_rcpt"/>
</dbReference>
<dbReference type="OMA" id="NDSAWIL"/>
<dbReference type="Gene3D" id="3.40.50.2300">
    <property type="match status" value="2"/>
</dbReference>
<feature type="domain" description="Receptor ligand binding region" evidence="8">
    <location>
        <begin position="62"/>
        <end position="399"/>
    </location>
</feature>
<evidence type="ECO:0000256" key="4">
    <source>
        <dbReference type="ARBA" id="ARBA00023136"/>
    </source>
</evidence>
<dbReference type="SUPFAM" id="SSF53850">
    <property type="entry name" value="Periplasmic binding protein-like II"/>
    <property type="match status" value="1"/>
</dbReference>
<dbReference type="EMBL" id="AWWV01010886">
    <property type="protein sequence ID" value="OMO76354.1"/>
    <property type="molecule type" value="Genomic_DNA"/>
</dbReference>
<protein>
    <submittedName>
        <fullName evidence="9">Extracellular ligand-binding receptor</fullName>
    </submittedName>
</protein>
<evidence type="ECO:0000256" key="3">
    <source>
        <dbReference type="ARBA" id="ARBA00022989"/>
    </source>
</evidence>
<dbReference type="STRING" id="210143.A0A1R3I189"/>
<organism evidence="9 10">
    <name type="scientific">Corchorus capsularis</name>
    <name type="common">Jute</name>
    <dbReference type="NCBI Taxonomy" id="210143"/>
    <lineage>
        <taxon>Eukaryota</taxon>
        <taxon>Viridiplantae</taxon>
        <taxon>Streptophyta</taxon>
        <taxon>Embryophyta</taxon>
        <taxon>Tracheophyta</taxon>
        <taxon>Spermatophyta</taxon>
        <taxon>Magnoliopsida</taxon>
        <taxon>eudicotyledons</taxon>
        <taxon>Gunneridae</taxon>
        <taxon>Pentapetalae</taxon>
        <taxon>rosids</taxon>
        <taxon>malvids</taxon>
        <taxon>Malvales</taxon>
        <taxon>Malvaceae</taxon>
        <taxon>Grewioideae</taxon>
        <taxon>Apeibeae</taxon>
        <taxon>Corchorus</taxon>
    </lineage>
</organism>
<dbReference type="PANTHER" id="PTHR34836">
    <property type="entry name" value="OS06G0188250 PROTEIN"/>
    <property type="match status" value="1"/>
</dbReference>
<feature type="signal peptide" evidence="7">
    <location>
        <begin position="1"/>
        <end position="39"/>
    </location>
</feature>
<reference evidence="9 10" key="1">
    <citation type="submission" date="2013-09" db="EMBL/GenBank/DDBJ databases">
        <title>Corchorus capsularis genome sequencing.</title>
        <authorList>
            <person name="Alam M."/>
            <person name="Haque M.S."/>
            <person name="Islam M.S."/>
            <person name="Emdad E.M."/>
            <person name="Islam M.M."/>
            <person name="Ahmed B."/>
            <person name="Halim A."/>
            <person name="Hossen Q.M.M."/>
            <person name="Hossain M.Z."/>
            <person name="Ahmed R."/>
            <person name="Khan M.M."/>
            <person name="Islam R."/>
            <person name="Rashid M.M."/>
            <person name="Khan S.A."/>
            <person name="Rahman M.S."/>
            <person name="Alam M."/>
        </authorList>
    </citation>
    <scope>NUCLEOTIDE SEQUENCE [LARGE SCALE GENOMIC DNA]</scope>
    <source>
        <strain evidence="10">cv. CVL-1</strain>
        <tissue evidence="9">Whole seedling</tissue>
    </source>
</reference>
<comment type="caution">
    <text evidence="9">The sequence shown here is derived from an EMBL/GenBank/DDBJ whole genome shotgun (WGS) entry which is preliminary data.</text>
</comment>
<evidence type="ECO:0000313" key="10">
    <source>
        <dbReference type="Proteomes" id="UP000188268"/>
    </source>
</evidence>
<feature type="transmembrane region" description="Helical" evidence="6">
    <location>
        <begin position="538"/>
        <end position="558"/>
    </location>
</feature>
<dbReference type="PANTHER" id="PTHR34836:SF9">
    <property type="entry name" value="RECEPTOR LIGAND BINDING REGION DOMAIN-CONTAINING PROTEIN"/>
    <property type="match status" value="1"/>
</dbReference>
<evidence type="ECO:0000256" key="7">
    <source>
        <dbReference type="SAM" id="SignalP"/>
    </source>
</evidence>
<evidence type="ECO:0000256" key="5">
    <source>
        <dbReference type="SAM" id="MobiDB-lite"/>
    </source>
</evidence>
<keyword evidence="3 6" id="KW-1133">Transmembrane helix</keyword>
<keyword evidence="7" id="KW-0732">Signal</keyword>
<feature type="compositionally biased region" description="Polar residues" evidence="5">
    <location>
        <begin position="618"/>
        <end position="636"/>
    </location>
</feature>
<proteinExistence type="predicted"/>
<dbReference type="Gene3D" id="3.40.190.10">
    <property type="entry name" value="Periplasmic binding protein-like II"/>
    <property type="match status" value="1"/>
</dbReference>
<keyword evidence="4 6" id="KW-0472">Membrane</keyword>
<evidence type="ECO:0000256" key="6">
    <source>
        <dbReference type="SAM" id="Phobius"/>
    </source>
</evidence>
<dbReference type="Proteomes" id="UP000188268">
    <property type="component" value="Unassembled WGS sequence"/>
</dbReference>
<keyword evidence="9" id="KW-0675">Receptor</keyword>
<dbReference type="FunFam" id="3.40.50.2300:FF:000188">
    <property type="entry name" value="Glutamate receptor"/>
    <property type="match status" value="1"/>
</dbReference>
<dbReference type="InterPro" id="IPR044440">
    <property type="entry name" value="GABAb_receptor_plant_PBP1"/>
</dbReference>
<feature type="region of interest" description="Disordered" evidence="5">
    <location>
        <begin position="570"/>
        <end position="645"/>
    </location>
</feature>
<dbReference type="AlphaFoldDB" id="A0A1R3I189"/>
<dbReference type="InterPro" id="IPR015683">
    <property type="entry name" value="Ionotropic_Glu_rcpt"/>
</dbReference>
<dbReference type="CDD" id="cd19990">
    <property type="entry name" value="PBP1_GABAb_receptor_plant"/>
    <property type="match status" value="1"/>
</dbReference>
<evidence type="ECO:0000256" key="1">
    <source>
        <dbReference type="ARBA" id="ARBA00004370"/>
    </source>
</evidence>